<gene>
    <name evidence="1" type="ORF">ACFQ3J_08845</name>
</gene>
<dbReference type="EMBL" id="JBHTKX010000001">
    <property type="protein sequence ID" value="MFD1128278.1"/>
    <property type="molecule type" value="Genomic_DNA"/>
</dbReference>
<dbReference type="Proteomes" id="UP001597169">
    <property type="component" value="Unassembled WGS sequence"/>
</dbReference>
<comment type="caution">
    <text evidence="1">The sequence shown here is derived from an EMBL/GenBank/DDBJ whole genome shotgun (WGS) entry which is preliminary data.</text>
</comment>
<evidence type="ECO:0000313" key="2">
    <source>
        <dbReference type="Proteomes" id="UP001597169"/>
    </source>
</evidence>
<proteinExistence type="predicted"/>
<organism evidence="1 2">
    <name type="scientific">Paenibacillus provencensis</name>
    <dbReference type="NCBI Taxonomy" id="441151"/>
    <lineage>
        <taxon>Bacteria</taxon>
        <taxon>Bacillati</taxon>
        <taxon>Bacillota</taxon>
        <taxon>Bacilli</taxon>
        <taxon>Bacillales</taxon>
        <taxon>Paenibacillaceae</taxon>
        <taxon>Paenibacillus</taxon>
    </lineage>
</organism>
<protein>
    <submittedName>
        <fullName evidence="1">Uncharacterized protein</fullName>
    </submittedName>
</protein>
<keyword evidence="2" id="KW-1185">Reference proteome</keyword>
<evidence type="ECO:0000313" key="1">
    <source>
        <dbReference type="EMBL" id="MFD1128278.1"/>
    </source>
</evidence>
<sequence length="62" mass="7059">MATYIVNTGVNKEVHRTAYVVSACNIHLISPTNRVDTNDDWTVLYPSTYDGCKHCYASKHRK</sequence>
<reference evidence="2" key="1">
    <citation type="journal article" date="2019" name="Int. J. Syst. Evol. Microbiol.">
        <title>The Global Catalogue of Microorganisms (GCM) 10K type strain sequencing project: providing services to taxonomists for standard genome sequencing and annotation.</title>
        <authorList>
            <consortium name="The Broad Institute Genomics Platform"/>
            <consortium name="The Broad Institute Genome Sequencing Center for Infectious Disease"/>
            <person name="Wu L."/>
            <person name="Ma J."/>
        </authorList>
    </citation>
    <scope>NUCLEOTIDE SEQUENCE [LARGE SCALE GENOMIC DNA]</scope>
    <source>
        <strain evidence="2">CCUG 53519</strain>
    </source>
</reference>
<dbReference type="RefSeq" id="WP_251583492.1">
    <property type="nucleotide sequence ID" value="NZ_JBHTKX010000001.1"/>
</dbReference>
<name>A0ABW3PTN9_9BACL</name>
<accession>A0ABW3PTN9</accession>